<name>F0XYP2_AURAN</name>
<comment type="similarity">
    <text evidence="4">Belongs to the glycosyl hydrolase 43 family.</text>
</comment>
<evidence type="ECO:0000256" key="4">
    <source>
        <dbReference type="ARBA" id="ARBA00009865"/>
    </source>
</evidence>
<evidence type="ECO:0000256" key="5">
    <source>
        <dbReference type="ARBA" id="ARBA00021438"/>
    </source>
</evidence>
<dbReference type="Gene3D" id="2.40.10.230">
    <property type="entry name" value="Probable tRNA pseudouridine synthase domain"/>
    <property type="match status" value="1"/>
</dbReference>
<evidence type="ECO:0000313" key="18">
    <source>
        <dbReference type="EMBL" id="EGB12487.1"/>
    </source>
</evidence>
<dbReference type="GO" id="GO:0005975">
    <property type="term" value="P:carbohydrate metabolic process"/>
    <property type="evidence" value="ECO:0007669"/>
    <property type="project" value="InterPro"/>
</dbReference>
<dbReference type="Pfam" id="PF04410">
    <property type="entry name" value="Gar1"/>
    <property type="match status" value="1"/>
</dbReference>
<sequence>MADFDAVPSPDTSRAPGVRAFGSPDAPASSFDVSREALAAKAFSAGAVFGAGANPRDEAPACRVGDAAERRLAAAARLAKDSGPPVRPPVPAPLGGRPSDSLGRRPVSRADALDTVHNLDDMLMAALAASRPWATFVDALEERAPACVDLAIGVAASLELRMDLMDVVLELSRTWLAGDRLGERFYTSLARSVPKLRDLSLAERTECDATVMSVGEVSGPSAYARVADDVVRRALKRQTHRRLGALAGGAGGALVGTARVAAAARAVQDTLVLEPAWARFVDAEDAFRAFAGRCDDVVLEALAGAAPRDVRVAAAKAARKVVVAPRGAILDAARGAHAASVSWLKSHEREAAAAYSEDEDEDVGFATPRASAPGSPVLTPLLASPGARPAAAPRAAAAAPRAAAAPPKTLPHGFPIDIFHRTNPVVPYKNRSVVPKESAQFPTKLRALLEEPKHADVVVWRASTQSICVLDKPAFCKILPRYFKLSYKTGAAAADLKKMWDSFVRQLNYYGFHKRTRGADEYAITDDPKITSPRKFSRLCRRLPISRAKDRPSISDLDRAALPAHAPPPSRAPRAPAPAPPASPVPAASPAPSKPSKPAAPSAPSAPSSANKRKREAKRAAAEAILFATMRLLALAVCAALAAGATLSNLRLPVDEAGDELVTGEASVLLHAGRYYFYFNDWGGCPGIDCCGSSGGCASCCFGPKQNASLDGCVYRTNHSVVAYSTADFASWRRHGVVLAEAARAPGVEFRPNVIRHAASGAFLMWYEDRHENQTGYAVAVADGPAGPFRTVVNDTAMQGRGRVGDFSLFVDDDGAAYHVRTGFVVERLADDYRSGAGPYAEFASPKPAEAPVMFKERGTYYVVAGTGCCACRGGASAYVFSADAPLGNWTYRGDVGSRPGAFDPHSPDNYVTNAQGSAVFRVGGDLVYLGNQWVTSARPGGPRNNDLLAWTSPRVAHARRSAAMVPVLAAAWVAAAAAHGRSCAPAAPRFDAAAACGPGVSGVVVVPAVRKGLNNQRMRIVQDAVVASLLGAALELPRSVRTRRGCGYRADCYANYSEEVAFGDVFDEARVVAGLRTAGVCVVRTGLPADAALPELAGSLWPAAASMLEREFGAGPVAGPSHPALQRWKVAGHVFSLGGDGDCCTKLVPDTPRSARLVRLVNAAFAPAAGTGFAPAARVDRAAEAALRRFRAETRDAPVVALHWRGDEDFVRTAHGLNASAHDAAACEALDAALRAARGAADARRGPARGARRRRRRDAAAEARPPAVLVLGDVAAAALPALEARVRRACGGDFAFHTKASLGAEDAALAAGPRGGDDVKGQVDFELGVAADAFVGAPFSSFSVLVALARAARPGGAAATSMVDVDVRDGLGAIFAKQFLYGEDVDDAAAHARRCGDLVELHGGFGAGLGACVLRRQGEEGRRVVLRAFQACDECAPVLPNVCLDTGAADARYEALLDGWNPADELSRHDDALGVSCARAARLLDVAGGPHRDAATGRVYALDENLEEFRLLREGFRRALRVAPRRVEPAACGLPRAPPFAPPLDAPATAGGRVCVLAAVATALFGAVDALEPLADAERKRAQLDRYENDLGLASCWFAFVDGAAFDALADAAGAAPGERACGRLAYGRYDVVRVPERLMPFSASGPNSRVPKMLGHLFLGHARYLLYMDAKIRLGALEDAWTLLYEELVRPAAAWASPAHPKRATPYEEARCVHVLGLAGDGVLAQMRAYRAAGLPEDAPLIEGEWHLRDLADNRSAALGCAWFEEFARRGHARDQISFNFAARGLRDAPSNAGGAAAFVRVADYRGAKKYAHVERAPAYWKARAKSHTCDIDIDHPAERRAAAPALANATNASPAAAPAAQKAPPASPAAPEPAPAPAVDAGAPEEAPLFAVKELVEVSRRKFPGFNFEGGTAKITKVHDERSADLGPMKDGSARRTTGFTYGVKYVMGGSEKRVDAQHIASKREVSREAASAARQEEVAAQRAERERAEAAARAEEAARVERKRAARAKVAALREAKKRVAKPAAAPAKKRAKTDAAPAAPPPAAPAAAPAAAPPAPAPPAEEPADAAWLRGVLATAPRDVPDELDLEAFHAHAAASSPPAALGGDAAAVRAGVRALLARLEADNHVMVVDGTLFLAAMGGDDRELLLLARCSMLRAGGAASAGADAAAPPAPSDVERIAASLGFDVCSDSDDDDELMSLVPADAAAHAEWVDEDEQFDGAPRTEHEALAPPPAPALADLAVAPGAPLRRVGVAESFLASERTLVVRGARDAAALVEDSVLCLEDRFPLGAVAEIFGPVREPFYVVRLRDAADADAVAARDPAGRDVFAPADRVAFVRPEELSSRGCDASNVYDEELPDHQQEFSDDEDAQAAKALAKKRGRDGGGAPPVYEGPPPPP</sequence>
<dbReference type="Gene3D" id="2.115.10.20">
    <property type="entry name" value="Glycosyl hydrolase domain, family 43"/>
    <property type="match status" value="1"/>
</dbReference>
<evidence type="ECO:0000256" key="7">
    <source>
        <dbReference type="ARBA" id="ARBA00022552"/>
    </source>
</evidence>
<evidence type="ECO:0000256" key="8">
    <source>
        <dbReference type="ARBA" id="ARBA00022553"/>
    </source>
</evidence>
<dbReference type="InterPro" id="IPR007504">
    <property type="entry name" value="H/ACA_rnp_Gar1/Naf1"/>
</dbReference>
<dbReference type="Pfam" id="PF04616">
    <property type="entry name" value="Glyco_hydro_43"/>
    <property type="match status" value="1"/>
</dbReference>
<feature type="region of interest" description="Disordered" evidence="16">
    <location>
        <begin position="2018"/>
        <end position="2068"/>
    </location>
</feature>
<feature type="region of interest" description="Disordered" evidence="16">
    <location>
        <begin position="1"/>
        <end position="30"/>
    </location>
</feature>
<evidence type="ECO:0000256" key="3">
    <source>
        <dbReference type="ARBA" id="ARBA00009801"/>
    </source>
</evidence>
<accession>F0XYP2</accession>
<feature type="region of interest" description="Disordered" evidence="16">
    <location>
        <begin position="352"/>
        <end position="386"/>
    </location>
</feature>
<feature type="compositionally biased region" description="Pro residues" evidence="16">
    <location>
        <begin position="2056"/>
        <end position="2066"/>
    </location>
</feature>
<comment type="similarity">
    <text evidence="3">Belongs to the NAF1 family.</text>
</comment>
<feature type="compositionally biased region" description="Basic residues" evidence="16">
    <location>
        <begin position="1247"/>
        <end position="1258"/>
    </location>
</feature>
<keyword evidence="7" id="KW-0698">rRNA processing</keyword>
<dbReference type="InterPro" id="IPR009000">
    <property type="entry name" value="Transl_B-barrel_sf"/>
</dbReference>
<dbReference type="InParanoid" id="F0XYP2"/>
<evidence type="ECO:0000256" key="11">
    <source>
        <dbReference type="ARBA" id="ARBA00023125"/>
    </source>
</evidence>
<evidence type="ECO:0000256" key="16">
    <source>
        <dbReference type="SAM" id="MobiDB-lite"/>
    </source>
</evidence>
<gene>
    <name evidence="18" type="ORF">AURANDRAFT_61000</name>
</gene>
<dbReference type="OrthoDB" id="234841at2759"/>
<dbReference type="GO" id="GO:0001522">
    <property type="term" value="P:pseudouridine synthesis"/>
    <property type="evidence" value="ECO:0007669"/>
    <property type="project" value="InterPro"/>
</dbReference>
<feature type="compositionally biased region" description="Pro residues" evidence="16">
    <location>
        <begin position="1868"/>
        <end position="1879"/>
    </location>
</feature>
<keyword evidence="8" id="KW-0597">Phosphoprotein</keyword>
<dbReference type="GO" id="GO:0006364">
    <property type="term" value="P:rRNA processing"/>
    <property type="evidence" value="ECO:0007669"/>
    <property type="project" value="UniProtKB-KW"/>
</dbReference>
<evidence type="ECO:0000256" key="6">
    <source>
        <dbReference type="ARBA" id="ARBA00022517"/>
    </source>
</evidence>
<dbReference type="SMART" id="SM00415">
    <property type="entry name" value="HSF"/>
    <property type="match status" value="1"/>
</dbReference>
<keyword evidence="12" id="KW-0539">Nucleus</keyword>
<dbReference type="SUPFAM" id="SSF75005">
    <property type="entry name" value="Arabinanase/levansucrase/invertase"/>
    <property type="match status" value="1"/>
</dbReference>
<proteinExistence type="inferred from homology"/>
<comment type="subcellular location">
    <subcellularLocation>
        <location evidence="1">Nucleus</location>
    </subcellularLocation>
    <subcellularLocation>
        <location evidence="2">Plastid</location>
        <location evidence="2">Chloroplast</location>
    </subcellularLocation>
</comment>
<feature type="domain" description="HSF-type DNA-binding" evidence="17">
    <location>
        <begin position="437"/>
        <end position="631"/>
    </location>
</feature>
<evidence type="ECO:0000256" key="12">
    <source>
        <dbReference type="ARBA" id="ARBA00023242"/>
    </source>
</evidence>
<dbReference type="RefSeq" id="XP_009033510.1">
    <property type="nucleotide sequence ID" value="XM_009035262.1"/>
</dbReference>
<keyword evidence="6" id="KW-0690">Ribosome biogenesis</keyword>
<dbReference type="eggNOG" id="KOG2236">
    <property type="taxonomic scope" value="Eukaryota"/>
</dbReference>
<dbReference type="InterPro" id="IPR048354">
    <property type="entry name" value="TOD1_MUCI70_glycTrfase_dom"/>
</dbReference>
<evidence type="ECO:0000256" key="14">
    <source>
        <dbReference type="RuleBase" id="RU004020"/>
    </source>
</evidence>
<dbReference type="InterPro" id="IPR036388">
    <property type="entry name" value="WH-like_DNA-bd_sf"/>
</dbReference>
<dbReference type="InterPro" id="IPR040309">
    <property type="entry name" value="Naf1"/>
</dbReference>
<dbReference type="InterPro" id="IPR023296">
    <property type="entry name" value="Glyco_hydro_beta-prop_sf"/>
</dbReference>
<evidence type="ECO:0000313" key="19">
    <source>
        <dbReference type="Proteomes" id="UP000002729"/>
    </source>
</evidence>
<dbReference type="GO" id="GO:0003723">
    <property type="term" value="F:RNA binding"/>
    <property type="evidence" value="ECO:0007669"/>
    <property type="project" value="UniProtKB-KW"/>
</dbReference>
<feature type="compositionally biased region" description="Basic and acidic residues" evidence="16">
    <location>
        <begin position="550"/>
        <end position="559"/>
    </location>
</feature>
<keyword evidence="11" id="KW-0238">DNA-binding</keyword>
<feature type="compositionally biased region" description="Low complexity" evidence="16">
    <location>
        <begin position="596"/>
        <end position="610"/>
    </location>
</feature>
<feature type="region of interest" description="Disordered" evidence="16">
    <location>
        <begin position="77"/>
        <end position="105"/>
    </location>
</feature>
<feature type="compositionally biased region" description="Low complexity" evidence="16">
    <location>
        <begin position="1848"/>
        <end position="1867"/>
    </location>
</feature>
<dbReference type="InterPro" id="IPR006710">
    <property type="entry name" value="Glyco_hydro_43"/>
</dbReference>
<dbReference type="PANTHER" id="PTHR31633:SF1">
    <property type="entry name" value="H_ACA RIBONUCLEOPROTEIN COMPLEX NON-CORE SUBUNIT NAF1"/>
    <property type="match status" value="1"/>
</dbReference>
<dbReference type="Gene3D" id="3.40.50.11350">
    <property type="match status" value="1"/>
</dbReference>
<dbReference type="PANTHER" id="PTHR31633">
    <property type="entry name" value="H/ACA RIBONUCLEOPROTEIN COMPLEX NON-CORE SUBUNIT NAF1"/>
    <property type="match status" value="1"/>
</dbReference>
<comment type="similarity">
    <text evidence="14">Belongs to the HSF family.</text>
</comment>
<dbReference type="EMBL" id="GL833121">
    <property type="protein sequence ID" value="EGB12487.1"/>
    <property type="molecule type" value="Genomic_DNA"/>
</dbReference>
<dbReference type="GO" id="GO:0009507">
    <property type="term" value="C:chloroplast"/>
    <property type="evidence" value="ECO:0007669"/>
    <property type="project" value="UniProtKB-SubCell"/>
</dbReference>
<keyword evidence="15" id="KW-0175">Coiled coil</keyword>
<dbReference type="KEGG" id="aaf:AURANDRAFT_61000"/>
<dbReference type="CDD" id="cd18824">
    <property type="entry name" value="GH43_CtGH43-like"/>
    <property type="match status" value="1"/>
</dbReference>
<dbReference type="GO" id="GO:0000493">
    <property type="term" value="P:box H/ACA snoRNP assembly"/>
    <property type="evidence" value="ECO:0007669"/>
    <property type="project" value="InterPro"/>
</dbReference>
<dbReference type="InterPro" id="IPR000232">
    <property type="entry name" value="HSF_DNA-bd"/>
</dbReference>
<dbReference type="Gene3D" id="1.10.10.10">
    <property type="entry name" value="Winged helix-like DNA-binding domain superfamily/Winged helix DNA-binding domain"/>
    <property type="match status" value="1"/>
</dbReference>
<dbReference type="Pfam" id="PF04765">
    <property type="entry name" value="TOD1_MUCI70"/>
    <property type="match status" value="1"/>
</dbReference>
<dbReference type="GO" id="GO:0004553">
    <property type="term" value="F:hydrolase activity, hydrolyzing O-glycosyl compounds"/>
    <property type="evidence" value="ECO:0007669"/>
    <property type="project" value="InterPro"/>
</dbReference>
<dbReference type="GO" id="GO:0005732">
    <property type="term" value="C:sno(s)RNA-containing ribonucleoprotein complex"/>
    <property type="evidence" value="ECO:0007669"/>
    <property type="project" value="InterPro"/>
</dbReference>
<evidence type="ECO:0000259" key="17">
    <source>
        <dbReference type="SMART" id="SM00415"/>
    </source>
</evidence>
<feature type="region of interest" description="Disordered" evidence="16">
    <location>
        <begin position="1848"/>
        <end position="1884"/>
    </location>
</feature>
<dbReference type="GO" id="GO:0043565">
    <property type="term" value="F:sequence-specific DNA binding"/>
    <property type="evidence" value="ECO:0007669"/>
    <property type="project" value="InterPro"/>
</dbReference>
<dbReference type="SUPFAM" id="SSF50447">
    <property type="entry name" value="Translation proteins"/>
    <property type="match status" value="1"/>
</dbReference>
<evidence type="ECO:0000256" key="13">
    <source>
        <dbReference type="ARBA" id="ARBA00023295"/>
    </source>
</evidence>
<protein>
    <recommendedName>
        <fullName evidence="5">H/ACA ribonucleoprotein complex non-core subunit NAF1</fullName>
    </recommendedName>
</protein>
<dbReference type="GO" id="GO:0003700">
    <property type="term" value="F:DNA-binding transcription factor activity"/>
    <property type="evidence" value="ECO:0007669"/>
    <property type="project" value="InterPro"/>
</dbReference>
<dbReference type="GeneID" id="20223272"/>
<feature type="region of interest" description="Disordered" evidence="16">
    <location>
        <begin position="1242"/>
        <end position="1261"/>
    </location>
</feature>
<evidence type="ECO:0000256" key="1">
    <source>
        <dbReference type="ARBA" id="ARBA00004123"/>
    </source>
</evidence>
<evidence type="ECO:0000256" key="9">
    <source>
        <dbReference type="ARBA" id="ARBA00022801"/>
    </source>
</evidence>
<keyword evidence="10" id="KW-0694">RNA-binding</keyword>
<evidence type="ECO:0000256" key="10">
    <source>
        <dbReference type="ARBA" id="ARBA00022884"/>
    </source>
</evidence>
<organism evidence="19">
    <name type="scientific">Aureococcus anophagefferens</name>
    <name type="common">Harmful bloom alga</name>
    <dbReference type="NCBI Taxonomy" id="44056"/>
    <lineage>
        <taxon>Eukaryota</taxon>
        <taxon>Sar</taxon>
        <taxon>Stramenopiles</taxon>
        <taxon>Ochrophyta</taxon>
        <taxon>Pelagophyceae</taxon>
        <taxon>Pelagomonadales</taxon>
        <taxon>Pelagomonadaceae</taxon>
        <taxon>Aureococcus</taxon>
    </lineage>
</organism>
<feature type="coiled-coil region" evidence="15">
    <location>
        <begin position="1977"/>
        <end position="2007"/>
    </location>
</feature>
<dbReference type="Pfam" id="PF00447">
    <property type="entry name" value="HSF_DNA-bind"/>
    <property type="match status" value="1"/>
</dbReference>
<feature type="region of interest" description="Disordered" evidence="16">
    <location>
        <begin position="2365"/>
        <end position="2402"/>
    </location>
</feature>
<reference evidence="18 19" key="1">
    <citation type="journal article" date="2011" name="Proc. Natl. Acad. Sci. U.S.A.">
        <title>Niche of harmful alga Aureococcus anophagefferens revealed through ecogenomics.</title>
        <authorList>
            <person name="Gobler C.J."/>
            <person name="Berry D.L."/>
            <person name="Dyhrman S.T."/>
            <person name="Wilhelm S.W."/>
            <person name="Salamov A."/>
            <person name="Lobanov A.V."/>
            <person name="Zhang Y."/>
            <person name="Collier J.L."/>
            <person name="Wurch L.L."/>
            <person name="Kustka A.B."/>
            <person name="Dill B.D."/>
            <person name="Shah M."/>
            <person name="VerBerkmoes N.C."/>
            <person name="Kuo A."/>
            <person name="Terry A."/>
            <person name="Pangilinan J."/>
            <person name="Lindquist E.A."/>
            <person name="Lucas S."/>
            <person name="Paulsen I.T."/>
            <person name="Hattenrath-Lehmann T.K."/>
            <person name="Talmage S.C."/>
            <person name="Walker E.A."/>
            <person name="Koch F."/>
            <person name="Burson A.M."/>
            <person name="Marcoval M.A."/>
            <person name="Tang Y.Z."/>
            <person name="Lecleir G.R."/>
            <person name="Coyne K.J."/>
            <person name="Berg G.M."/>
            <person name="Bertrand E.M."/>
            <person name="Saito M.A."/>
            <person name="Gladyshev V.N."/>
            <person name="Grigoriev I.V."/>
        </authorList>
    </citation>
    <scope>NUCLEOTIDE SEQUENCE [LARGE SCALE GENOMIC DNA]</scope>
    <source>
        <strain evidence="19">CCMP 1984</strain>
    </source>
</reference>
<feature type="compositionally biased region" description="Pro residues" evidence="16">
    <location>
        <begin position="565"/>
        <end position="595"/>
    </location>
</feature>
<feature type="region of interest" description="Disordered" evidence="16">
    <location>
        <begin position="550"/>
        <end position="615"/>
    </location>
</feature>
<evidence type="ECO:0000256" key="2">
    <source>
        <dbReference type="ARBA" id="ARBA00004229"/>
    </source>
</evidence>
<keyword evidence="13" id="KW-0326">Glycosidase</keyword>
<dbReference type="Proteomes" id="UP000002729">
    <property type="component" value="Unassembled WGS sequence"/>
</dbReference>
<dbReference type="GO" id="GO:0005634">
    <property type="term" value="C:nucleus"/>
    <property type="evidence" value="ECO:0007669"/>
    <property type="project" value="UniProtKB-SubCell"/>
</dbReference>
<keyword evidence="19" id="KW-1185">Reference proteome</keyword>
<evidence type="ECO:0000256" key="15">
    <source>
        <dbReference type="SAM" id="Coils"/>
    </source>
</evidence>
<keyword evidence="9" id="KW-0378">Hydrolase</keyword>
<dbReference type="InterPro" id="IPR038664">
    <property type="entry name" value="Gar1/Naf1_Cbf5-bd_sf"/>
</dbReference>
<dbReference type="SUPFAM" id="SSF46785">
    <property type="entry name" value="Winged helix' DNA-binding domain"/>
    <property type="match status" value="1"/>
</dbReference>
<dbReference type="InterPro" id="IPR036390">
    <property type="entry name" value="WH_DNA-bd_sf"/>
</dbReference>